<dbReference type="SUPFAM" id="SSF52317">
    <property type="entry name" value="Class I glutamine amidotransferase-like"/>
    <property type="match status" value="1"/>
</dbReference>
<organism evidence="1 2">
    <name type="scientific">Polaribacter aestuariivivens</name>
    <dbReference type="NCBI Taxonomy" id="2304626"/>
    <lineage>
        <taxon>Bacteria</taxon>
        <taxon>Pseudomonadati</taxon>
        <taxon>Bacteroidota</taxon>
        <taxon>Flavobacteriia</taxon>
        <taxon>Flavobacteriales</taxon>
        <taxon>Flavobacteriaceae</taxon>
    </lineage>
</organism>
<proteinExistence type="predicted"/>
<accession>A0A5S3N8J6</accession>
<sequence length="632" mass="72392">MSFFLLLLLFINPTIEKTTLVNTKPTLTVLVDNSKSVSFFKENETVKELLSNITNNKELNSKFDVETFSFGSQLNVLDSLSFNNTDTNIYAAISSVNDLNKDKNAPIVIISDGNQTIGNDYEYTNSKQSIYPVVVGDTTKYKDLKITQLNVNKFSYIKNKFPVEVILNYEGEETVKSRFSIFGNGKTVFSENITFSKVENSKTITTNLTSIKEGVNYYTANIQKIDGEKNTKNNSKSFSIEVINEQTKVLILTSVLHPDIGTLKKAIESNKQRSVDIQYIDKFNNQINDYQLIVLYQPNNSFNAILNQVIENNSNFLVMSGVNTDWNFLNKKQLGFSKKVINQTENYGANYNESFLTFFQKDIGFNDFPPLKDKFGEISFSKDHQDLLLQNINGVQIQQPLLSVLEQNNQKTAVLFGEGVWKWRSSSFISTNSFQDFDQFIGNIVQYLASKKKRNRLEVNVENLYPANSNINISAFYVDKNYIFDDRASLEVTITNKETKKVTKLPFSLINKSYQTTIESLPSGDYSYKVTVMGQNVSKYGEFKITNYQVEEQFTNANVQKLAKLADKTGGKLYFKNQMTTLSEDLLSNKKYFTTQKSVAKEENLIDWKWILFFIIGLLTTEWFIRKYYGKI</sequence>
<dbReference type="OrthoDB" id="9763076at2"/>
<dbReference type="InterPro" id="IPR036465">
    <property type="entry name" value="vWFA_dom_sf"/>
</dbReference>
<keyword evidence="2" id="KW-1185">Reference proteome</keyword>
<dbReference type="Proteomes" id="UP000307140">
    <property type="component" value="Unassembled WGS sequence"/>
</dbReference>
<dbReference type="SUPFAM" id="SSF53300">
    <property type="entry name" value="vWA-like"/>
    <property type="match status" value="1"/>
</dbReference>
<dbReference type="InterPro" id="IPR029062">
    <property type="entry name" value="Class_I_gatase-like"/>
</dbReference>
<comment type="caution">
    <text evidence="1">The sequence shown here is derived from an EMBL/GenBank/DDBJ whole genome shotgun (WGS) entry which is preliminary data.</text>
</comment>
<evidence type="ECO:0000313" key="2">
    <source>
        <dbReference type="Proteomes" id="UP000307140"/>
    </source>
</evidence>
<gene>
    <name evidence="1" type="ORF">FDT66_04805</name>
</gene>
<dbReference type="AlphaFoldDB" id="A0A5S3N8J6"/>
<reference evidence="1 2" key="1">
    <citation type="submission" date="2019-05" db="EMBL/GenBank/DDBJ databases">
        <title>Polaribacter aestuariivivens sp. nov., isolated from a tidal flat.</title>
        <authorList>
            <person name="Yoon J.-H."/>
        </authorList>
    </citation>
    <scope>NUCLEOTIDE SEQUENCE [LARGE SCALE GENOMIC DNA]</scope>
    <source>
        <strain evidence="1 2">DBTF-3</strain>
    </source>
</reference>
<evidence type="ECO:0000313" key="1">
    <source>
        <dbReference type="EMBL" id="TMM31537.1"/>
    </source>
</evidence>
<dbReference type="EMBL" id="VANR01000002">
    <property type="protein sequence ID" value="TMM31537.1"/>
    <property type="molecule type" value="Genomic_DNA"/>
</dbReference>
<dbReference type="PANTHER" id="PTHR37947:SF1">
    <property type="entry name" value="BLL2462 PROTEIN"/>
    <property type="match status" value="1"/>
</dbReference>
<name>A0A5S3N8J6_9FLAO</name>
<dbReference type="PANTHER" id="PTHR37947">
    <property type="entry name" value="BLL2462 PROTEIN"/>
    <property type="match status" value="1"/>
</dbReference>
<protein>
    <submittedName>
        <fullName evidence="1">VWA domain-containing protein</fullName>
    </submittedName>
</protein>